<reference evidence="8" key="1">
    <citation type="submission" date="2021-01" db="EMBL/GenBank/DDBJ databases">
        <authorList>
            <person name="Bezrukov I."/>
        </authorList>
    </citation>
    <scope>NUCLEOTIDE SEQUENCE</scope>
</reference>
<dbReference type="AlphaFoldDB" id="A0A8S1ZQQ0"/>
<feature type="chain" id="PRO_5035962720" description="Pectinesterase" evidence="6">
    <location>
        <begin position="27"/>
        <end position="374"/>
    </location>
</feature>
<evidence type="ECO:0000256" key="3">
    <source>
        <dbReference type="ARBA" id="ARBA00007786"/>
    </source>
</evidence>
<keyword evidence="5 6" id="KW-0063">Aspartyl esterase</keyword>
<dbReference type="Pfam" id="PF01095">
    <property type="entry name" value="Pectinesterase"/>
    <property type="match status" value="1"/>
</dbReference>
<evidence type="ECO:0000256" key="6">
    <source>
        <dbReference type="RuleBase" id="RU000589"/>
    </source>
</evidence>
<keyword evidence="9" id="KW-1185">Reference proteome</keyword>
<protein>
    <recommendedName>
        <fullName evidence="6">Pectinesterase</fullName>
        <ecNumber evidence="6">3.1.1.11</ecNumber>
    </recommendedName>
</protein>
<accession>A0A8S1ZQQ0</accession>
<comment type="pathway">
    <text evidence="1 6">Glycan metabolism; pectin degradation; 2-dehydro-3-deoxy-D-gluconate from pectin: step 1/5.</text>
</comment>
<keyword evidence="6" id="KW-0134">Cell wall</keyword>
<dbReference type="InterPro" id="IPR011050">
    <property type="entry name" value="Pectin_lyase_fold/virulence"/>
</dbReference>
<dbReference type="InterPro" id="IPR018040">
    <property type="entry name" value="Pectinesterase_Tyr_AS"/>
</dbReference>
<feature type="signal peptide" evidence="6">
    <location>
        <begin position="1"/>
        <end position="26"/>
    </location>
</feature>
<proteinExistence type="inferred from homology"/>
<evidence type="ECO:0000313" key="8">
    <source>
        <dbReference type="EMBL" id="CAE5959823.1"/>
    </source>
</evidence>
<keyword evidence="6" id="KW-0732">Signal</keyword>
<dbReference type="Proteomes" id="UP000682877">
    <property type="component" value="Chromosome 1"/>
</dbReference>
<comment type="similarity">
    <text evidence="2">In the N-terminal section; belongs to the PMEI family.</text>
</comment>
<dbReference type="EC" id="3.1.1.11" evidence="6"/>
<dbReference type="SUPFAM" id="SSF51126">
    <property type="entry name" value="Pectin lyase-like"/>
    <property type="match status" value="1"/>
</dbReference>
<dbReference type="PANTHER" id="PTHR31707">
    <property type="entry name" value="PECTINESTERASE"/>
    <property type="match status" value="1"/>
</dbReference>
<keyword evidence="4 6" id="KW-0378">Hydrolase</keyword>
<comment type="catalytic activity">
    <reaction evidence="6">
        <text>[(1-&gt;4)-alpha-D-galacturonosyl methyl ester](n) + n H2O = [(1-&gt;4)-alpha-D-galacturonosyl](n) + n methanol + n H(+)</text>
        <dbReference type="Rhea" id="RHEA:22380"/>
        <dbReference type="Rhea" id="RHEA-COMP:14570"/>
        <dbReference type="Rhea" id="RHEA-COMP:14573"/>
        <dbReference type="ChEBI" id="CHEBI:15377"/>
        <dbReference type="ChEBI" id="CHEBI:15378"/>
        <dbReference type="ChEBI" id="CHEBI:17790"/>
        <dbReference type="ChEBI" id="CHEBI:140522"/>
        <dbReference type="ChEBI" id="CHEBI:140523"/>
        <dbReference type="EC" id="3.1.1.11"/>
    </reaction>
</comment>
<evidence type="ECO:0000259" key="7">
    <source>
        <dbReference type="Pfam" id="PF01095"/>
    </source>
</evidence>
<dbReference type="FunFam" id="2.160.20.10:FF:000001">
    <property type="entry name" value="Pectinesterase"/>
    <property type="match status" value="1"/>
</dbReference>
<name>A0A8S1ZQQ0_ARAAE</name>
<evidence type="ECO:0000256" key="1">
    <source>
        <dbReference type="ARBA" id="ARBA00005184"/>
    </source>
</evidence>
<dbReference type="GO" id="GO:0030599">
    <property type="term" value="F:pectinesterase activity"/>
    <property type="evidence" value="ECO:0007669"/>
    <property type="project" value="UniProtKB-UniRule"/>
</dbReference>
<dbReference type="GO" id="GO:0045490">
    <property type="term" value="P:pectin catabolic process"/>
    <property type="evidence" value="ECO:0007669"/>
    <property type="project" value="UniProtKB-UniRule"/>
</dbReference>
<evidence type="ECO:0000313" key="9">
    <source>
        <dbReference type="Proteomes" id="UP000682877"/>
    </source>
</evidence>
<dbReference type="GO" id="GO:0042545">
    <property type="term" value="P:cell wall modification"/>
    <property type="evidence" value="ECO:0007669"/>
    <property type="project" value="UniProtKB-UniRule"/>
</dbReference>
<organism evidence="8 9">
    <name type="scientific">Arabidopsis arenosa</name>
    <name type="common">Sand rock-cress</name>
    <name type="synonym">Cardaminopsis arenosa</name>
    <dbReference type="NCBI Taxonomy" id="38785"/>
    <lineage>
        <taxon>Eukaryota</taxon>
        <taxon>Viridiplantae</taxon>
        <taxon>Streptophyta</taxon>
        <taxon>Embryophyta</taxon>
        <taxon>Tracheophyta</taxon>
        <taxon>Spermatophyta</taxon>
        <taxon>Magnoliopsida</taxon>
        <taxon>eudicotyledons</taxon>
        <taxon>Gunneridae</taxon>
        <taxon>Pentapetalae</taxon>
        <taxon>rosids</taxon>
        <taxon>malvids</taxon>
        <taxon>Brassicales</taxon>
        <taxon>Brassicaceae</taxon>
        <taxon>Camelineae</taxon>
        <taxon>Arabidopsis</taxon>
    </lineage>
</organism>
<evidence type="ECO:0000256" key="5">
    <source>
        <dbReference type="ARBA" id="ARBA00023085"/>
    </source>
</evidence>
<dbReference type="Gene3D" id="2.160.20.10">
    <property type="entry name" value="Single-stranded right-handed beta-helix, Pectin lyase-like"/>
    <property type="match status" value="1"/>
</dbReference>
<comment type="function">
    <text evidence="6">Acts in the modification of cell walls via demethylesterification of cell wall pectin.</text>
</comment>
<feature type="domain" description="Pectinesterase catalytic" evidence="7">
    <location>
        <begin position="61"/>
        <end position="358"/>
    </location>
</feature>
<dbReference type="InterPro" id="IPR012334">
    <property type="entry name" value="Pectin_lyas_fold"/>
</dbReference>
<comment type="similarity">
    <text evidence="3">In the C-terminal section; belongs to the pectinesterase family.</text>
</comment>
<keyword evidence="6" id="KW-0961">Cell wall biogenesis/degradation</keyword>
<gene>
    <name evidence="8" type="ORF">AARE701A_LOCUS3312</name>
</gene>
<evidence type="ECO:0000256" key="2">
    <source>
        <dbReference type="ARBA" id="ARBA00006027"/>
    </source>
</evidence>
<dbReference type="PROSITE" id="PS00800">
    <property type="entry name" value="PECTINESTERASE_1"/>
    <property type="match status" value="1"/>
</dbReference>
<keyword evidence="6" id="KW-0964">Secreted</keyword>
<evidence type="ECO:0000256" key="4">
    <source>
        <dbReference type="ARBA" id="ARBA00022801"/>
    </source>
</evidence>
<sequence>MEILLNFKHSVFILALIAFFVSHPLASSTSSDVIEMVVPSNDFPSWLTDFDPTKTLRGHADLIVSQDGTGDYKTINEAVAAAPTGSKTRFIIYVKRGTYKEIVHIGELKTHLTIVGDGSDATILTGSLNFKDGTKTFDSATVAIDGDWFMAQDLWIQNTAGPAKGQAVALRVSGNYVVIYRCRIDAYQDTLYAHSNTQFYRDCFITGTVDFICGRASAVFQNCQIEARKPTEGQSNVITAQQRGKDDKHSGFTFQNCSIKASSDLAPLKRMVKTFLGRPWGDLSTVVFMESYMDDLIDPTGWTPWNSSTTRRLSTIFYGEYRNRGPGANTNQRVDWKGFKVITDPIEAGKFTVGEFINRDSWLNATGVPYYEGL</sequence>
<dbReference type="EMBL" id="LR999451">
    <property type="protein sequence ID" value="CAE5959823.1"/>
    <property type="molecule type" value="Genomic_DNA"/>
</dbReference>
<dbReference type="InterPro" id="IPR000070">
    <property type="entry name" value="Pectinesterase_cat"/>
</dbReference>
<comment type="subcellular location">
    <subcellularLocation>
        <location evidence="6">Secreted</location>
        <location evidence="6">Cell wall</location>
    </subcellularLocation>
</comment>